<name>A0A2Z3GR84_9BACT</name>
<feature type="compositionally biased region" description="Low complexity" evidence="1">
    <location>
        <begin position="28"/>
        <end position="42"/>
    </location>
</feature>
<evidence type="ECO:0000256" key="1">
    <source>
        <dbReference type="SAM" id="MobiDB-lite"/>
    </source>
</evidence>
<evidence type="ECO:0000313" key="2">
    <source>
        <dbReference type="EMBL" id="AWM35818.1"/>
    </source>
</evidence>
<dbReference type="AlphaFoldDB" id="A0A2Z3GR84"/>
<dbReference type="OrthoDB" id="799083at2"/>
<gene>
    <name evidence="2" type="ORF">C1280_01425</name>
</gene>
<keyword evidence="3" id="KW-1185">Reference proteome</keyword>
<reference evidence="2 3" key="1">
    <citation type="submission" date="2018-01" db="EMBL/GenBank/DDBJ databases">
        <title>G. obscuriglobus.</title>
        <authorList>
            <person name="Franke J."/>
            <person name="Blomberg W."/>
            <person name="Selmecki A."/>
        </authorList>
    </citation>
    <scope>NUCLEOTIDE SEQUENCE [LARGE SCALE GENOMIC DNA]</scope>
    <source>
        <strain evidence="2 3">DSM 5831</strain>
    </source>
</reference>
<organism evidence="2 3">
    <name type="scientific">Gemmata obscuriglobus</name>
    <dbReference type="NCBI Taxonomy" id="114"/>
    <lineage>
        <taxon>Bacteria</taxon>
        <taxon>Pseudomonadati</taxon>
        <taxon>Planctomycetota</taxon>
        <taxon>Planctomycetia</taxon>
        <taxon>Gemmatales</taxon>
        <taxon>Gemmataceae</taxon>
        <taxon>Gemmata</taxon>
    </lineage>
</organism>
<proteinExistence type="predicted"/>
<dbReference type="Proteomes" id="UP000245802">
    <property type="component" value="Chromosome"/>
</dbReference>
<evidence type="ECO:0000313" key="3">
    <source>
        <dbReference type="Proteomes" id="UP000245802"/>
    </source>
</evidence>
<evidence type="ECO:0008006" key="4">
    <source>
        <dbReference type="Google" id="ProtNLM"/>
    </source>
</evidence>
<dbReference type="KEGG" id="gog:C1280_01425"/>
<dbReference type="RefSeq" id="WP_010039561.1">
    <property type="nucleotide sequence ID" value="NZ_CP025958.1"/>
</dbReference>
<dbReference type="EMBL" id="CP025958">
    <property type="protein sequence ID" value="AWM35818.1"/>
    <property type="molecule type" value="Genomic_DNA"/>
</dbReference>
<dbReference type="SUPFAM" id="SSF49464">
    <property type="entry name" value="Carboxypeptidase regulatory domain-like"/>
    <property type="match status" value="1"/>
</dbReference>
<sequence length="361" mass="37332">MVLRNGSPVVLAGLIGIACCGCGPQGGAATAPAASSSTNAPTEAPPVAKPDRAPETTGAPEVAAPKPSGPPPVVKVAVGKEPNYVNLIPKEAPPVPTFPALDKKPGHLRGYVKDAAGKPLQGAYIGVRSTVVGGRYSGAHAESDEKGYYEVQVPLGAAHFYAAGYTVDYADGRAALSLHPADGKLTSFASADGSVENFVLWTYGAADKDGLSENPRLRSNFYGGSLYIGHHLNEPGEALGLPNNLTTGTEIEVTLTPEGRLLDGSVGKTFVVRKAVFSTGFAINNIPVGQYRLTAKRADGQPLKMRLNKPSGLAFGIVPKETTEGAVLSLHPGGAKAGMVTPGRGSWEAVEVYVEIPESKK</sequence>
<dbReference type="PROSITE" id="PS51257">
    <property type="entry name" value="PROKAR_LIPOPROTEIN"/>
    <property type="match status" value="1"/>
</dbReference>
<accession>A0A2Z3GR84</accession>
<protein>
    <recommendedName>
        <fullName evidence="4">Carboxypeptidase regulatory-like domain-containing protein</fullName>
    </recommendedName>
</protein>
<dbReference type="InterPro" id="IPR008969">
    <property type="entry name" value="CarboxyPept-like_regulatory"/>
</dbReference>
<feature type="region of interest" description="Disordered" evidence="1">
    <location>
        <begin position="28"/>
        <end position="73"/>
    </location>
</feature>